<dbReference type="Gene3D" id="1.10.10.10">
    <property type="entry name" value="Winged helix-like DNA-binding domain superfamily/Winged helix DNA-binding domain"/>
    <property type="match status" value="1"/>
</dbReference>
<keyword evidence="2" id="KW-0238">DNA-binding</keyword>
<protein>
    <submittedName>
        <fullName evidence="5">Winged helix-turn-helix transcriptional regulator</fullName>
    </submittedName>
</protein>
<feature type="domain" description="HTH hxlR-type" evidence="4">
    <location>
        <begin position="11"/>
        <end position="109"/>
    </location>
</feature>
<dbReference type="InterPro" id="IPR002577">
    <property type="entry name" value="HTH_HxlR"/>
</dbReference>
<evidence type="ECO:0000313" key="5">
    <source>
        <dbReference type="EMBL" id="MFC4531203.1"/>
    </source>
</evidence>
<evidence type="ECO:0000256" key="1">
    <source>
        <dbReference type="ARBA" id="ARBA00023015"/>
    </source>
</evidence>
<dbReference type="PROSITE" id="PS51118">
    <property type="entry name" value="HTH_HXLR"/>
    <property type="match status" value="1"/>
</dbReference>
<evidence type="ECO:0000256" key="2">
    <source>
        <dbReference type="ARBA" id="ARBA00023125"/>
    </source>
</evidence>
<dbReference type="RefSeq" id="WP_380839617.1">
    <property type="nucleotide sequence ID" value="NZ_JBHSFP010000005.1"/>
</dbReference>
<reference evidence="6" key="1">
    <citation type="journal article" date="2019" name="Int. J. Syst. Evol. Microbiol.">
        <title>The Global Catalogue of Microorganisms (GCM) 10K type strain sequencing project: providing services to taxonomists for standard genome sequencing and annotation.</title>
        <authorList>
            <consortium name="The Broad Institute Genomics Platform"/>
            <consortium name="The Broad Institute Genome Sequencing Center for Infectious Disease"/>
            <person name="Wu L."/>
            <person name="Ma J."/>
        </authorList>
    </citation>
    <scope>NUCLEOTIDE SEQUENCE [LARGE SCALE GENOMIC DNA]</scope>
    <source>
        <strain evidence="6">CGMCC 4.7132</strain>
    </source>
</reference>
<dbReference type="SUPFAM" id="SSF46785">
    <property type="entry name" value="Winged helix' DNA-binding domain"/>
    <property type="match status" value="1"/>
</dbReference>
<proteinExistence type="predicted"/>
<keyword evidence="1" id="KW-0805">Transcription regulation</keyword>
<dbReference type="PANTHER" id="PTHR33204:SF39">
    <property type="entry name" value="TRANSCRIPTIONAL REGULATORY PROTEIN"/>
    <property type="match status" value="1"/>
</dbReference>
<name>A0ABV9CG10_9ACTN</name>
<accession>A0ABV9CG10</accession>
<evidence type="ECO:0000313" key="6">
    <source>
        <dbReference type="Proteomes" id="UP001596004"/>
    </source>
</evidence>
<dbReference type="InterPro" id="IPR036388">
    <property type="entry name" value="WH-like_DNA-bd_sf"/>
</dbReference>
<keyword evidence="3" id="KW-0804">Transcription</keyword>
<dbReference type="Pfam" id="PF01638">
    <property type="entry name" value="HxlR"/>
    <property type="match status" value="1"/>
</dbReference>
<evidence type="ECO:0000259" key="4">
    <source>
        <dbReference type="PROSITE" id="PS51118"/>
    </source>
</evidence>
<sequence>MASHDVFLADCPARTTLGLVADTWSVVVVFGLGRGPQRYSDLRDRIGGISNKMLTQTLRKLERGNLVERRTIPAAPAGVEYRLTGLGESLLGPVSVLARWAEEHAAELGGGGDGGSL</sequence>
<dbReference type="EMBL" id="JBHSFP010000005">
    <property type="protein sequence ID" value="MFC4531203.1"/>
    <property type="molecule type" value="Genomic_DNA"/>
</dbReference>
<evidence type="ECO:0000256" key="3">
    <source>
        <dbReference type="ARBA" id="ARBA00023163"/>
    </source>
</evidence>
<organism evidence="5 6">
    <name type="scientific">Sphaerisporangium dianthi</name>
    <dbReference type="NCBI Taxonomy" id="1436120"/>
    <lineage>
        <taxon>Bacteria</taxon>
        <taxon>Bacillati</taxon>
        <taxon>Actinomycetota</taxon>
        <taxon>Actinomycetes</taxon>
        <taxon>Streptosporangiales</taxon>
        <taxon>Streptosporangiaceae</taxon>
        <taxon>Sphaerisporangium</taxon>
    </lineage>
</organism>
<dbReference type="InterPro" id="IPR036390">
    <property type="entry name" value="WH_DNA-bd_sf"/>
</dbReference>
<gene>
    <name evidence="5" type="ORF">ACFO60_10555</name>
</gene>
<dbReference type="PANTHER" id="PTHR33204">
    <property type="entry name" value="TRANSCRIPTIONAL REGULATOR, MARR FAMILY"/>
    <property type="match status" value="1"/>
</dbReference>
<comment type="caution">
    <text evidence="5">The sequence shown here is derived from an EMBL/GenBank/DDBJ whole genome shotgun (WGS) entry which is preliminary data.</text>
</comment>
<keyword evidence="6" id="KW-1185">Reference proteome</keyword>
<dbReference type="Proteomes" id="UP001596004">
    <property type="component" value="Unassembled WGS sequence"/>
</dbReference>